<feature type="domain" description="ImpA N-terminal" evidence="2">
    <location>
        <begin position="12"/>
        <end position="133"/>
    </location>
</feature>
<proteinExistence type="predicted"/>
<accession>A0A1N6LIS8</accession>
<feature type="compositionally biased region" description="Pro residues" evidence="1">
    <location>
        <begin position="260"/>
        <end position="273"/>
    </location>
</feature>
<organism evidence="3 4">
    <name type="scientific">Paraburkholderia phenazinium</name>
    <dbReference type="NCBI Taxonomy" id="60549"/>
    <lineage>
        <taxon>Bacteria</taxon>
        <taxon>Pseudomonadati</taxon>
        <taxon>Pseudomonadota</taxon>
        <taxon>Betaproteobacteria</taxon>
        <taxon>Burkholderiales</taxon>
        <taxon>Burkholderiaceae</taxon>
        <taxon>Paraburkholderia</taxon>
    </lineage>
</organism>
<sequence>MRDAIDFDLAGSISLDQTCGPDLEYDAAFISLQQAAVGIPEQQFGDTLIPATAPDWRHVEREAAGLLKRTTDLRIIALITLAWTEINGLAGYARGLALTADVLEQHWGTLHPRLETAGEFDPHLRINALAALTDPQTLARSVRAAPLLTWKSAPLSLRDAAAILENGKPSSASALPVASDSLQAELLVALRAAHTELEVVPRLLQTVERIRRQILAKLDAAWVPDLSAIENPLRVVYHAIRGALRDTPASPPAAQTASAPPAPPAPTTVPPTTPTGQSAAQNNAGHEGSWANTPIRSRDDVLLALDSACAYLERTEPGHPAPLLIRRAQRLMHMSFYEIVRDMAPAALPQLSMWSGQPDTASAHLNN</sequence>
<reference evidence="3 4" key="1">
    <citation type="submission" date="2016-11" db="EMBL/GenBank/DDBJ databases">
        <authorList>
            <person name="Jaros S."/>
            <person name="Januszkiewicz K."/>
            <person name="Wedrychowicz H."/>
        </authorList>
    </citation>
    <scope>NUCLEOTIDE SEQUENCE [LARGE SCALE GENOMIC DNA]</scope>
    <source>
        <strain evidence="3 4">GAS95</strain>
    </source>
</reference>
<name>A0A1N6LIS8_9BURK</name>
<feature type="compositionally biased region" description="Polar residues" evidence="1">
    <location>
        <begin position="276"/>
        <end position="293"/>
    </location>
</feature>
<dbReference type="AlphaFoldDB" id="A0A1N6LIS8"/>
<evidence type="ECO:0000313" key="3">
    <source>
        <dbReference type="EMBL" id="SIO68644.1"/>
    </source>
</evidence>
<dbReference type="InterPro" id="IPR017740">
    <property type="entry name" value="TssA-like"/>
</dbReference>
<protein>
    <submittedName>
        <fullName evidence="3">Type VI secretion system protein ImpA</fullName>
    </submittedName>
</protein>
<dbReference type="NCBIfam" id="TIGR03363">
    <property type="entry name" value="VI_chp_8"/>
    <property type="match status" value="1"/>
</dbReference>
<keyword evidence="4" id="KW-1185">Reference proteome</keyword>
<gene>
    <name evidence="3" type="ORF">SAMN05444165_7612</name>
</gene>
<dbReference type="PANTHER" id="PTHR37951">
    <property type="entry name" value="CYTOPLASMIC PROTEIN-RELATED"/>
    <property type="match status" value="1"/>
</dbReference>
<dbReference type="InterPro" id="IPR010657">
    <property type="entry name" value="ImpA_N"/>
</dbReference>
<dbReference type="Pfam" id="PF06812">
    <property type="entry name" value="ImpA_N"/>
    <property type="match status" value="1"/>
</dbReference>
<dbReference type="PANTHER" id="PTHR37951:SF1">
    <property type="entry name" value="TYPE VI SECRETION SYSTEM COMPONENT TSSA1"/>
    <property type="match status" value="1"/>
</dbReference>
<evidence type="ECO:0000259" key="2">
    <source>
        <dbReference type="Pfam" id="PF06812"/>
    </source>
</evidence>
<evidence type="ECO:0000313" key="4">
    <source>
        <dbReference type="Proteomes" id="UP000185151"/>
    </source>
</evidence>
<dbReference type="EMBL" id="FSRU01000003">
    <property type="protein sequence ID" value="SIO68644.1"/>
    <property type="molecule type" value="Genomic_DNA"/>
</dbReference>
<evidence type="ECO:0000256" key="1">
    <source>
        <dbReference type="SAM" id="MobiDB-lite"/>
    </source>
</evidence>
<dbReference type="RefSeq" id="WP_074302605.1">
    <property type="nucleotide sequence ID" value="NZ_FSRU01000003.1"/>
</dbReference>
<dbReference type="Proteomes" id="UP000185151">
    <property type="component" value="Unassembled WGS sequence"/>
</dbReference>
<feature type="region of interest" description="Disordered" evidence="1">
    <location>
        <begin position="247"/>
        <end position="293"/>
    </location>
</feature>